<evidence type="ECO:0000313" key="8">
    <source>
        <dbReference type="EMBL" id="SPD79495.1"/>
    </source>
</evidence>
<sequence length="622" mass="71089">MLRWFVCFLLTIALIVVISDADLSSQPNIRADIKPGQYIKVDQFGYRPQDHKVAVITTPEVGFNAQESFSPGTTYEVWDANSHQQVYGGQIQPWLDGNIHYQSGDRAWWFDFSPVNKPGSYYIIDSENQQRSFEFEIRDDVYKQVLITAMRTFFYQRSGFPKQPPYADPRWTDGAAFLGPGQDTEARYIYDPDNPALARDMRGGWFDAGDTNKYVTFATPVIHQLLDAYSHNREIWTDDFNIPESGNNLPDIIDEIKYEIDWLKRMQDDDGGVFIKLGTIDHNNPELPSLDKRPRYYAPKCSSASISTAGMFAHTALVFREFPPLKDYAEDLQNRAIAAWDWFQSNPKRTDCDSQTIKSGDADRTEREQKGTTVTAAVYLLQLTGDTKYNQYISANLTETQPFKDDTWSRYNPHEGDALLLYTKLANGDKNIQQQISDRFREMVLSNKASYGNSDLDPYRAYMSDPQYHWGSNLVESNYGNTNYDVLLYEVDPDHADSYKIRALDHLHYLHGVNPLSMVYLSNMYEYGAEKSANKMYHQWFGGGIYDHALNSPSGPAPGYLVGGPNQYYTGSSKPPVGEPPMKAYFDENDPRQKAWEITEPAIYYQSGYIKLLSNFVSSPSQ</sequence>
<proteinExistence type="evidence at transcript level"/>
<reference evidence="8" key="1">
    <citation type="submission" date="2018-02" db="EMBL/GenBank/DDBJ databases">
        <authorList>
            <consortium name="Jesu Arockiaraj"/>
            <consortium name="Anbazahan"/>
            <consortium name="Venkatesh"/>
        </authorList>
    </citation>
    <scope>NUCLEOTIDE SEQUENCE</scope>
    <source>
        <strain evidence="8">SRM35</strain>
    </source>
</reference>
<evidence type="ECO:0000256" key="1">
    <source>
        <dbReference type="ARBA" id="ARBA00007072"/>
    </source>
</evidence>
<dbReference type="SUPFAM" id="SSF81296">
    <property type="entry name" value="E set domains"/>
    <property type="match status" value="1"/>
</dbReference>
<gene>
    <name evidence="8" type="primary">A-GH9</name>
</gene>
<dbReference type="PANTHER" id="PTHR22298">
    <property type="entry name" value="ENDO-1,4-BETA-GLUCANASE"/>
    <property type="match status" value="1"/>
</dbReference>
<feature type="domain" description="Cellulase Ig-like" evidence="7">
    <location>
        <begin position="35"/>
        <end position="123"/>
    </location>
</feature>
<dbReference type="Gene3D" id="1.50.10.10">
    <property type="match status" value="1"/>
</dbReference>
<evidence type="ECO:0000259" key="6">
    <source>
        <dbReference type="Pfam" id="PF00759"/>
    </source>
</evidence>
<dbReference type="InterPro" id="IPR001701">
    <property type="entry name" value="Glyco_hydro_9"/>
</dbReference>
<dbReference type="GO" id="GO:0008810">
    <property type="term" value="F:cellulase activity"/>
    <property type="evidence" value="ECO:0007669"/>
    <property type="project" value="InterPro"/>
</dbReference>
<dbReference type="CDD" id="cd02850">
    <property type="entry name" value="E_set_Cellulase_N"/>
    <property type="match status" value="1"/>
</dbReference>
<dbReference type="Pfam" id="PF00759">
    <property type="entry name" value="Glyco_hydro_9"/>
    <property type="match status" value="1"/>
</dbReference>
<organism evidence="8">
    <name type="scientific">Limnospira platensis</name>
    <name type="common">Arthrospira platensis</name>
    <dbReference type="NCBI Taxonomy" id="118562"/>
    <lineage>
        <taxon>Bacteria</taxon>
        <taxon>Bacillati</taxon>
        <taxon>Cyanobacteriota</taxon>
        <taxon>Cyanophyceae</taxon>
        <taxon>Oscillatoriophycideae</taxon>
        <taxon>Oscillatoriales</taxon>
        <taxon>Sirenicapillariaceae</taxon>
        <taxon>Limnospira</taxon>
    </lineage>
</organism>
<evidence type="ECO:0000256" key="5">
    <source>
        <dbReference type="ARBA" id="ARBA00023326"/>
    </source>
</evidence>
<dbReference type="InterPro" id="IPR012341">
    <property type="entry name" value="6hp_glycosidase-like_sf"/>
</dbReference>
<protein>
    <submittedName>
        <fullName evidence="8">Glycoside hydrolase family 9</fullName>
    </submittedName>
</protein>
<dbReference type="AlphaFoldDB" id="A0A4D8UWP5"/>
<evidence type="ECO:0000259" key="7">
    <source>
        <dbReference type="Pfam" id="PF02927"/>
    </source>
</evidence>
<keyword evidence="4" id="KW-0326">Glycosidase</keyword>
<keyword evidence="5" id="KW-0624">Polysaccharide degradation</keyword>
<name>A0A4D8UWP5_LIMPL</name>
<dbReference type="Pfam" id="PF02927">
    <property type="entry name" value="CelD_N"/>
    <property type="match status" value="1"/>
</dbReference>
<keyword evidence="3" id="KW-0119">Carbohydrate metabolism</keyword>
<dbReference type="InterPro" id="IPR008928">
    <property type="entry name" value="6-hairpin_glycosidase_sf"/>
</dbReference>
<dbReference type="InterPro" id="IPR013783">
    <property type="entry name" value="Ig-like_fold"/>
</dbReference>
<dbReference type="InterPro" id="IPR004197">
    <property type="entry name" value="Cellulase_Ig-like"/>
</dbReference>
<dbReference type="Gene3D" id="2.60.40.10">
    <property type="entry name" value="Immunoglobulins"/>
    <property type="match status" value="1"/>
</dbReference>
<dbReference type="EMBL" id="LT985019">
    <property type="protein sequence ID" value="SPD79495.1"/>
    <property type="molecule type" value="mRNA"/>
</dbReference>
<evidence type="ECO:0000256" key="4">
    <source>
        <dbReference type="ARBA" id="ARBA00023295"/>
    </source>
</evidence>
<keyword evidence="2 8" id="KW-0378">Hydrolase</keyword>
<dbReference type="SUPFAM" id="SSF48208">
    <property type="entry name" value="Six-hairpin glycosidases"/>
    <property type="match status" value="1"/>
</dbReference>
<accession>A0A4D8UWP5</accession>
<evidence type="ECO:0000256" key="2">
    <source>
        <dbReference type="ARBA" id="ARBA00022801"/>
    </source>
</evidence>
<comment type="similarity">
    <text evidence="1">Belongs to the glycosyl hydrolase 9 (cellulase E) family.</text>
</comment>
<evidence type="ECO:0000256" key="3">
    <source>
        <dbReference type="ARBA" id="ARBA00023277"/>
    </source>
</evidence>
<feature type="domain" description="Glycoside hydrolase family 9" evidence="6">
    <location>
        <begin position="142"/>
        <end position="612"/>
    </location>
</feature>
<dbReference type="InterPro" id="IPR014756">
    <property type="entry name" value="Ig_E-set"/>
</dbReference>
<dbReference type="GO" id="GO:0000272">
    <property type="term" value="P:polysaccharide catabolic process"/>
    <property type="evidence" value="ECO:0007669"/>
    <property type="project" value="UniProtKB-KW"/>
</dbReference>